<evidence type="ECO:0000256" key="10">
    <source>
        <dbReference type="ARBA" id="ARBA00023170"/>
    </source>
</evidence>
<feature type="transmembrane region" description="Helical" evidence="11">
    <location>
        <begin position="181"/>
        <end position="199"/>
    </location>
</feature>
<protein>
    <submittedName>
        <fullName evidence="12">Bacteriorhodopsin</fullName>
    </submittedName>
</protein>
<evidence type="ECO:0000256" key="7">
    <source>
        <dbReference type="ARBA" id="ARBA00022989"/>
    </source>
</evidence>
<gene>
    <name evidence="12" type="ORF">K470DRAFT_255018</name>
</gene>
<sequence length="305" mass="33450">MIVDPVQAFATAKVPVATSSVAPIPTVVPTLPEYEVAGEAGHRSLWVGFVVMLISMIVFVGVSWSIPMSKRLFHVITTLIVTIATLSYFAMASGHGVSEHYITEKQHHKHGVPDTTKEIVRQVYWARYVDWALTTPLLLLDLCLVAGLDGGHTLLAIVADLIMALTGLFAAFGREDTPQRWGWYTIACISYLVIVWQLLGNGRVAALACGERPRNFFLSIAGFTLVVWAIYPIIWGIGEGARKMSVDEEIIAYVILDILAKPVFGAWLLFSHARLPEINLELNGYWSTGLASEGQIRVGDDDEGA</sequence>
<dbReference type="GO" id="GO:0005216">
    <property type="term" value="F:monoatomic ion channel activity"/>
    <property type="evidence" value="ECO:0007669"/>
    <property type="project" value="InterPro"/>
</dbReference>
<dbReference type="PRINTS" id="PR00251">
    <property type="entry name" value="BACTRLOPSIN"/>
</dbReference>
<comment type="subcellular location">
    <subcellularLocation>
        <location evidence="1">Membrane</location>
        <topology evidence="1">Multi-pass membrane protein</topology>
    </subcellularLocation>
</comment>
<dbReference type="PANTHER" id="PTHR28286:SF2">
    <property type="entry name" value="BACTERIORHODOPSIN _OPSIN, NOPA (EUROFUNG)"/>
    <property type="match status" value="1"/>
</dbReference>
<comment type="similarity">
    <text evidence="2">Belongs to the archaeal/bacterial/fungal opsin family.</text>
</comment>
<proteinExistence type="inferred from homology"/>
<evidence type="ECO:0000256" key="8">
    <source>
        <dbReference type="ARBA" id="ARBA00022991"/>
    </source>
</evidence>
<feature type="transmembrane region" description="Helical" evidence="11">
    <location>
        <begin position="154"/>
        <end position="172"/>
    </location>
</feature>
<dbReference type="InterPro" id="IPR018229">
    <property type="entry name" value="Rhodopsin_retinal_BS"/>
</dbReference>
<keyword evidence="3" id="KW-0600">Photoreceptor protein</keyword>
<feature type="transmembrane region" description="Helical" evidence="11">
    <location>
        <begin position="250"/>
        <end position="270"/>
    </location>
</feature>
<dbReference type="Proteomes" id="UP000799421">
    <property type="component" value="Unassembled WGS sequence"/>
</dbReference>
<dbReference type="EMBL" id="MU005961">
    <property type="protein sequence ID" value="KAF2863332.1"/>
    <property type="molecule type" value="Genomic_DNA"/>
</dbReference>
<dbReference type="Gene3D" id="1.20.1070.10">
    <property type="entry name" value="Rhodopsin 7-helix transmembrane proteins"/>
    <property type="match status" value="1"/>
</dbReference>
<evidence type="ECO:0000256" key="2">
    <source>
        <dbReference type="ARBA" id="ARBA00008130"/>
    </source>
</evidence>
<dbReference type="GO" id="GO:0005886">
    <property type="term" value="C:plasma membrane"/>
    <property type="evidence" value="ECO:0007669"/>
    <property type="project" value="TreeGrafter"/>
</dbReference>
<evidence type="ECO:0000256" key="3">
    <source>
        <dbReference type="ARBA" id="ARBA00022543"/>
    </source>
</evidence>
<evidence type="ECO:0000256" key="5">
    <source>
        <dbReference type="ARBA" id="ARBA00022692"/>
    </source>
</evidence>
<dbReference type="GO" id="GO:0005783">
    <property type="term" value="C:endoplasmic reticulum"/>
    <property type="evidence" value="ECO:0007669"/>
    <property type="project" value="TreeGrafter"/>
</dbReference>
<accession>A0A6A7C7V9</accession>
<dbReference type="Pfam" id="PF01036">
    <property type="entry name" value="Bac_rhodopsin"/>
    <property type="match status" value="1"/>
</dbReference>
<evidence type="ECO:0000313" key="13">
    <source>
        <dbReference type="Proteomes" id="UP000799421"/>
    </source>
</evidence>
<keyword evidence="8" id="KW-0157">Chromophore</keyword>
<evidence type="ECO:0000256" key="4">
    <source>
        <dbReference type="ARBA" id="ARBA00022606"/>
    </source>
</evidence>
<keyword evidence="7 11" id="KW-1133">Transmembrane helix</keyword>
<dbReference type="PROSITE" id="PS00950">
    <property type="entry name" value="BACTERIAL_OPSIN_1"/>
    <property type="match status" value="1"/>
</dbReference>
<feature type="transmembrane region" description="Helical" evidence="11">
    <location>
        <begin position="45"/>
        <end position="66"/>
    </location>
</feature>
<evidence type="ECO:0000256" key="11">
    <source>
        <dbReference type="SAM" id="Phobius"/>
    </source>
</evidence>
<dbReference type="SMART" id="SM01021">
    <property type="entry name" value="Bac_rhodopsin"/>
    <property type="match status" value="1"/>
</dbReference>
<reference evidence="12" key="1">
    <citation type="journal article" date="2020" name="Stud. Mycol.">
        <title>101 Dothideomycetes genomes: a test case for predicting lifestyles and emergence of pathogens.</title>
        <authorList>
            <person name="Haridas S."/>
            <person name="Albert R."/>
            <person name="Binder M."/>
            <person name="Bloem J."/>
            <person name="Labutti K."/>
            <person name="Salamov A."/>
            <person name="Andreopoulos B."/>
            <person name="Baker S."/>
            <person name="Barry K."/>
            <person name="Bills G."/>
            <person name="Bluhm B."/>
            <person name="Cannon C."/>
            <person name="Castanera R."/>
            <person name="Culley D."/>
            <person name="Daum C."/>
            <person name="Ezra D."/>
            <person name="Gonzalez J."/>
            <person name="Henrissat B."/>
            <person name="Kuo A."/>
            <person name="Liang C."/>
            <person name="Lipzen A."/>
            <person name="Lutzoni F."/>
            <person name="Magnuson J."/>
            <person name="Mondo S."/>
            <person name="Nolan M."/>
            <person name="Ohm R."/>
            <person name="Pangilinan J."/>
            <person name="Park H.-J."/>
            <person name="Ramirez L."/>
            <person name="Alfaro M."/>
            <person name="Sun H."/>
            <person name="Tritt A."/>
            <person name="Yoshinaga Y."/>
            <person name="Zwiers L.-H."/>
            <person name="Turgeon B."/>
            <person name="Goodwin S."/>
            <person name="Spatafora J."/>
            <person name="Crous P."/>
            <person name="Grigoriev I."/>
        </authorList>
    </citation>
    <scope>NUCLEOTIDE SEQUENCE</scope>
    <source>
        <strain evidence="12">CBS 480.64</strain>
    </source>
</reference>
<keyword evidence="9 11" id="KW-0472">Membrane</keyword>
<feature type="transmembrane region" description="Helical" evidence="11">
    <location>
        <begin position="219"/>
        <end position="238"/>
    </location>
</feature>
<dbReference type="GO" id="GO:0007602">
    <property type="term" value="P:phototransduction"/>
    <property type="evidence" value="ECO:0007669"/>
    <property type="project" value="UniProtKB-KW"/>
</dbReference>
<keyword evidence="4" id="KW-0716">Sensory transduction</keyword>
<evidence type="ECO:0000256" key="9">
    <source>
        <dbReference type="ARBA" id="ARBA00023136"/>
    </source>
</evidence>
<keyword evidence="13" id="KW-1185">Reference proteome</keyword>
<dbReference type="SUPFAM" id="SSF81321">
    <property type="entry name" value="Family A G protein-coupled receptor-like"/>
    <property type="match status" value="1"/>
</dbReference>
<keyword evidence="10" id="KW-0675">Receptor</keyword>
<dbReference type="GO" id="GO:0009881">
    <property type="term" value="F:photoreceptor activity"/>
    <property type="evidence" value="ECO:0007669"/>
    <property type="project" value="UniProtKB-KW"/>
</dbReference>
<evidence type="ECO:0000313" key="12">
    <source>
        <dbReference type="EMBL" id="KAF2863332.1"/>
    </source>
</evidence>
<dbReference type="PANTHER" id="PTHR28286">
    <property type="match status" value="1"/>
</dbReference>
<organism evidence="12 13">
    <name type="scientific">Piedraia hortae CBS 480.64</name>
    <dbReference type="NCBI Taxonomy" id="1314780"/>
    <lineage>
        <taxon>Eukaryota</taxon>
        <taxon>Fungi</taxon>
        <taxon>Dikarya</taxon>
        <taxon>Ascomycota</taxon>
        <taxon>Pezizomycotina</taxon>
        <taxon>Dothideomycetes</taxon>
        <taxon>Dothideomycetidae</taxon>
        <taxon>Capnodiales</taxon>
        <taxon>Piedraiaceae</taxon>
        <taxon>Piedraia</taxon>
    </lineage>
</organism>
<feature type="transmembrane region" description="Helical" evidence="11">
    <location>
        <begin position="72"/>
        <end position="91"/>
    </location>
</feature>
<dbReference type="OrthoDB" id="10261467at2759"/>
<dbReference type="InterPro" id="IPR001425">
    <property type="entry name" value="Arc/bac/fun_rhodopsins"/>
</dbReference>
<keyword evidence="6" id="KW-0681">Retinal protein</keyword>
<dbReference type="FunFam" id="1.20.1070.10:FF:000160">
    <property type="entry name" value="Related to Opsin-1"/>
    <property type="match status" value="1"/>
</dbReference>
<evidence type="ECO:0000256" key="1">
    <source>
        <dbReference type="ARBA" id="ARBA00004141"/>
    </source>
</evidence>
<name>A0A6A7C7V9_9PEZI</name>
<dbReference type="CDD" id="cd15028">
    <property type="entry name" value="7tm_Opsin-1_euk"/>
    <property type="match status" value="1"/>
</dbReference>
<dbReference type="AlphaFoldDB" id="A0A6A7C7V9"/>
<evidence type="ECO:0000256" key="6">
    <source>
        <dbReference type="ARBA" id="ARBA00022925"/>
    </source>
</evidence>
<keyword evidence="5 11" id="KW-0812">Transmembrane</keyword>